<accession>A0A6J7XKQ7</accession>
<name>A0A6J7XKQ7_9CAUD</name>
<feature type="compositionally biased region" description="Basic and acidic residues" evidence="1">
    <location>
        <begin position="509"/>
        <end position="518"/>
    </location>
</feature>
<evidence type="ECO:0008006" key="3">
    <source>
        <dbReference type="Google" id="ProtNLM"/>
    </source>
</evidence>
<feature type="region of interest" description="Disordered" evidence="1">
    <location>
        <begin position="509"/>
        <end position="541"/>
    </location>
</feature>
<gene>
    <name evidence="2" type="ORF">UFOVP1562_34</name>
</gene>
<proteinExistence type="predicted"/>
<dbReference type="Pfam" id="PF23899">
    <property type="entry name" value="SU10_portal"/>
    <property type="match status" value="1"/>
</dbReference>
<dbReference type="InterPro" id="IPR056909">
    <property type="entry name" value="SU10_portal"/>
</dbReference>
<sequence length="541" mass="61391">MRIPTDPVDRELFYLDLIAKCQVSQQERKVDYGSLRSWYLFGNGPDDSPALYNKIFPHIDQLTSFLYSAETTRFSIDVGAAVDPREQTKVPALTRALNDEWLNSNADQVFSAATTWSLVYNSTFIKLIINNGIHPYMVEPACIGVLREDTPYSDRQEAITQTYYITKSELYDRLYSHPRRDEIVKRITSTQHERTEVANGIERIILSQSNPTMYGNVNLDLGGQNRYKATVSEDTIEMTELWVWNDDIKDYQVVTKADPDVIIYDRPGEQVFLKGELPFVQICPNPLYDYYWGGSEVQRLVFLQQLRNKRMAEILDLLSKQVSPPTALIGFTGILDEKNFALNRAGGLLATDMPNAKVEKLAPTIPPDLFKEIGEIDLMFEEASGIVSVLQGRGEAGVRSSGHASQLARLGSSRAKKRALIIEDSLEKLATLYLKCMQAYDATHFTDMENHKFIAEQFTKDYVVKVDAHSNSPIFMEDMRQLAFNLFKAQVIDKESLLDLLEPPMKQLLKDRLKKMEQKQQAQPAAPPPKAEGKPDLKQVG</sequence>
<organism evidence="2">
    <name type="scientific">uncultured Caudovirales phage</name>
    <dbReference type="NCBI Taxonomy" id="2100421"/>
    <lineage>
        <taxon>Viruses</taxon>
        <taxon>Duplodnaviria</taxon>
        <taxon>Heunggongvirae</taxon>
        <taxon>Uroviricota</taxon>
        <taxon>Caudoviricetes</taxon>
        <taxon>Peduoviridae</taxon>
        <taxon>Maltschvirus</taxon>
        <taxon>Maltschvirus maltsch</taxon>
    </lineage>
</organism>
<evidence type="ECO:0000256" key="1">
    <source>
        <dbReference type="SAM" id="MobiDB-lite"/>
    </source>
</evidence>
<dbReference type="EMBL" id="LR798411">
    <property type="protein sequence ID" value="CAB5230045.1"/>
    <property type="molecule type" value="Genomic_DNA"/>
</dbReference>
<reference evidence="2" key="1">
    <citation type="submission" date="2020-05" db="EMBL/GenBank/DDBJ databases">
        <authorList>
            <person name="Chiriac C."/>
            <person name="Salcher M."/>
            <person name="Ghai R."/>
            <person name="Kavagutti S V."/>
        </authorList>
    </citation>
    <scope>NUCLEOTIDE SEQUENCE</scope>
</reference>
<evidence type="ECO:0000313" key="2">
    <source>
        <dbReference type="EMBL" id="CAB5230045.1"/>
    </source>
</evidence>
<protein>
    <recommendedName>
        <fullName evidence="3">Portal protein</fullName>
    </recommendedName>
</protein>
<feature type="compositionally biased region" description="Basic and acidic residues" evidence="1">
    <location>
        <begin position="531"/>
        <end position="541"/>
    </location>
</feature>